<name>A0ABN9W806_9DINO</name>
<evidence type="ECO:0000313" key="1">
    <source>
        <dbReference type="EMBL" id="CAK0882315.1"/>
    </source>
</evidence>
<dbReference type="Proteomes" id="UP001189429">
    <property type="component" value="Unassembled WGS sequence"/>
</dbReference>
<protein>
    <submittedName>
        <fullName evidence="1">Uncharacterized protein</fullName>
    </submittedName>
</protein>
<gene>
    <name evidence="1" type="ORF">PCOR1329_LOCUS64875</name>
</gene>
<sequence>MKNEMGGHVAKKWVGGEVAKQEAATSVPAPARIYRDPPNARWQATYVSNGRRASKSFSWSVWGHDAARMLCAQWTWEEVLGMLHLDIDSCPVAGLFAADAGVPVDGGAAAAAAGA</sequence>
<evidence type="ECO:0000313" key="2">
    <source>
        <dbReference type="Proteomes" id="UP001189429"/>
    </source>
</evidence>
<comment type="caution">
    <text evidence="1">The sequence shown here is derived from an EMBL/GenBank/DDBJ whole genome shotgun (WGS) entry which is preliminary data.</text>
</comment>
<accession>A0ABN9W806</accession>
<organism evidence="1 2">
    <name type="scientific">Prorocentrum cordatum</name>
    <dbReference type="NCBI Taxonomy" id="2364126"/>
    <lineage>
        <taxon>Eukaryota</taxon>
        <taxon>Sar</taxon>
        <taxon>Alveolata</taxon>
        <taxon>Dinophyceae</taxon>
        <taxon>Prorocentrales</taxon>
        <taxon>Prorocentraceae</taxon>
        <taxon>Prorocentrum</taxon>
    </lineage>
</organism>
<reference evidence="1" key="1">
    <citation type="submission" date="2023-10" db="EMBL/GenBank/DDBJ databases">
        <authorList>
            <person name="Chen Y."/>
            <person name="Shah S."/>
            <person name="Dougan E. K."/>
            <person name="Thang M."/>
            <person name="Chan C."/>
        </authorList>
    </citation>
    <scope>NUCLEOTIDE SEQUENCE [LARGE SCALE GENOMIC DNA]</scope>
</reference>
<proteinExistence type="predicted"/>
<keyword evidence="2" id="KW-1185">Reference proteome</keyword>
<dbReference type="EMBL" id="CAUYUJ010018283">
    <property type="protein sequence ID" value="CAK0882315.1"/>
    <property type="molecule type" value="Genomic_DNA"/>
</dbReference>